<dbReference type="AlphaFoldDB" id="A0AAP9DQK3"/>
<feature type="domain" description="Methyltransferase" evidence="2">
    <location>
        <begin position="89"/>
        <end position="189"/>
    </location>
</feature>
<dbReference type="GO" id="GO:0032259">
    <property type="term" value="P:methylation"/>
    <property type="evidence" value="ECO:0007669"/>
    <property type="project" value="UniProtKB-KW"/>
</dbReference>
<dbReference type="EMBL" id="CP041405">
    <property type="protein sequence ID" value="QDM42152.1"/>
    <property type="molecule type" value="Genomic_DNA"/>
</dbReference>
<dbReference type="SUPFAM" id="SSF53335">
    <property type="entry name" value="S-adenosyl-L-methionine-dependent methyltransferases"/>
    <property type="match status" value="1"/>
</dbReference>
<dbReference type="Pfam" id="PF13649">
    <property type="entry name" value="Methyltransf_25"/>
    <property type="match status" value="1"/>
</dbReference>
<dbReference type="GO" id="GO:0005506">
    <property type="term" value="F:iron ion binding"/>
    <property type="evidence" value="ECO:0007669"/>
    <property type="project" value="InterPro"/>
</dbReference>
<evidence type="ECO:0000259" key="2">
    <source>
        <dbReference type="Pfam" id="PF13649"/>
    </source>
</evidence>
<reference evidence="3 4" key="1">
    <citation type="submission" date="2019-07" db="EMBL/GenBank/DDBJ databases">
        <title>Paenibacillus thiaminolyticus NRRL B-4156.</title>
        <authorList>
            <person name="Hehnly C."/>
            <person name="Zhang L."/>
        </authorList>
    </citation>
    <scope>NUCLEOTIDE SEQUENCE [LARGE SCALE GENOMIC DNA]</scope>
    <source>
        <strain evidence="3 4">NRRL B-4156</strain>
    </source>
</reference>
<evidence type="ECO:0000313" key="4">
    <source>
        <dbReference type="Proteomes" id="UP000315377"/>
    </source>
</evidence>
<dbReference type="Gene3D" id="2.20.28.10">
    <property type="match status" value="1"/>
</dbReference>
<protein>
    <submittedName>
        <fullName evidence="3">Methyltransferase domain-containing protein</fullName>
    </submittedName>
</protein>
<dbReference type="InterPro" id="IPR041698">
    <property type="entry name" value="Methyltransf_25"/>
</dbReference>
<organism evidence="3 4">
    <name type="scientific">Paenibacillus thiaminolyticus</name>
    <name type="common">Bacillus thiaminolyticus</name>
    <dbReference type="NCBI Taxonomy" id="49283"/>
    <lineage>
        <taxon>Bacteria</taxon>
        <taxon>Bacillati</taxon>
        <taxon>Bacillota</taxon>
        <taxon>Bacilli</taxon>
        <taxon>Bacillales</taxon>
        <taxon>Paenibacillaceae</taxon>
        <taxon>Paenibacillus</taxon>
    </lineage>
</organism>
<gene>
    <name evidence="3" type="ORF">FLT43_00480</name>
</gene>
<accession>A0AAP9DQK3</accession>
<dbReference type="InterPro" id="IPR024935">
    <property type="entry name" value="Rubredoxin_dom"/>
</dbReference>
<dbReference type="InterPro" id="IPR029063">
    <property type="entry name" value="SAM-dependent_MTases_sf"/>
</dbReference>
<feature type="domain" description="Rubredoxin" evidence="1">
    <location>
        <begin position="5"/>
        <end position="44"/>
    </location>
</feature>
<proteinExistence type="predicted"/>
<dbReference type="CDD" id="cd02440">
    <property type="entry name" value="AdoMet_MTases"/>
    <property type="match status" value="1"/>
</dbReference>
<dbReference type="Proteomes" id="UP000315377">
    <property type="component" value="Chromosome"/>
</dbReference>
<dbReference type="GO" id="GO:0008168">
    <property type="term" value="F:methyltransferase activity"/>
    <property type="evidence" value="ECO:0007669"/>
    <property type="project" value="UniProtKB-KW"/>
</dbReference>
<dbReference type="SUPFAM" id="SSF57802">
    <property type="entry name" value="Rubredoxin-like"/>
    <property type="match status" value="1"/>
</dbReference>
<sequence length="357" mass="39935">MAMTRCSCCQFMYDEWYGDTRNGVPSGTPLEDLAGTLCSRCGMQGNRHECQPSPKYAGQEAEYYDQFAGKAGIAFYRHWLEQAAEPPSVLELGVGTGRLAVELAARAERYCGVDWSPQMLKAADTKRKRMFKEEAEQRLQLAEEDVLTFEAPADYTHVLCPDGFLQHFTRMEEHTALLRKIHRWLQAGGWIAVDLILPPGGAAWQTLERKRVQPRKLVRRQIDGSTSLSRQIFHCAIAYETYIDGAMESRYLAEREYALMTPKEAALLLAAEGFEVTRIIQNYGWSTPWRTVLPPGVNDRGSGPDASETIDEAIAAGKCVQPYRENAWQDGGYPLRGALTALSPATSATMTLIARKK</sequence>
<dbReference type="Pfam" id="PF00301">
    <property type="entry name" value="Rubredoxin"/>
    <property type="match status" value="1"/>
</dbReference>
<keyword evidence="3" id="KW-0808">Transferase</keyword>
<keyword evidence="3" id="KW-0489">Methyltransferase</keyword>
<name>A0AAP9DQK3_PANTH</name>
<evidence type="ECO:0000313" key="3">
    <source>
        <dbReference type="EMBL" id="QDM42152.1"/>
    </source>
</evidence>
<dbReference type="Gene3D" id="3.40.50.150">
    <property type="entry name" value="Vaccinia Virus protein VP39"/>
    <property type="match status" value="1"/>
</dbReference>
<evidence type="ECO:0000259" key="1">
    <source>
        <dbReference type="Pfam" id="PF00301"/>
    </source>
</evidence>